<gene>
    <name evidence="1" type="ORF">BJX68DRAFT_244716</name>
</gene>
<reference evidence="1 2" key="1">
    <citation type="submission" date="2024-07" db="EMBL/GenBank/DDBJ databases">
        <title>Section-level genome sequencing and comparative genomics of Aspergillus sections Usti and Cavernicolus.</title>
        <authorList>
            <consortium name="Lawrence Berkeley National Laboratory"/>
            <person name="Nybo J.L."/>
            <person name="Vesth T.C."/>
            <person name="Theobald S."/>
            <person name="Frisvad J.C."/>
            <person name="Larsen T.O."/>
            <person name="Kjaerboelling I."/>
            <person name="Rothschild-Mancinelli K."/>
            <person name="Lyhne E.K."/>
            <person name="Kogle M.E."/>
            <person name="Barry K."/>
            <person name="Clum A."/>
            <person name="Na H."/>
            <person name="Ledsgaard L."/>
            <person name="Lin J."/>
            <person name="Lipzen A."/>
            <person name="Kuo A."/>
            <person name="Riley R."/>
            <person name="Mondo S."/>
            <person name="LaButti K."/>
            <person name="Haridas S."/>
            <person name="Pangalinan J."/>
            <person name="Salamov A.A."/>
            <person name="Simmons B.A."/>
            <person name="Magnuson J.K."/>
            <person name="Chen J."/>
            <person name="Drula E."/>
            <person name="Henrissat B."/>
            <person name="Wiebenga A."/>
            <person name="Lubbers R.J."/>
            <person name="Gomes A.C."/>
            <person name="Macurrencykelacurrency M.R."/>
            <person name="Stajich J."/>
            <person name="Grigoriev I.V."/>
            <person name="Mortensen U.H."/>
            <person name="De vries R.P."/>
            <person name="Baker S.E."/>
            <person name="Andersen M.R."/>
        </authorList>
    </citation>
    <scope>NUCLEOTIDE SEQUENCE [LARGE SCALE GENOMIC DNA]</scope>
    <source>
        <strain evidence="1 2">CBS 756.74</strain>
    </source>
</reference>
<dbReference type="Proteomes" id="UP001610444">
    <property type="component" value="Unassembled WGS sequence"/>
</dbReference>
<sequence length="79" mass="9164">MPEQGAGSWFRCWKAKNGKQLSDIQVTPLTALIMNLEYSAEEIIRMWRTWAIDLTAFWGRSFSTKTEFLRHVLDSEGDP</sequence>
<dbReference type="RefSeq" id="XP_070895092.1">
    <property type="nucleotide sequence ID" value="XM_071041365.1"/>
</dbReference>
<proteinExistence type="predicted"/>
<name>A0ABR4JR06_9EURO</name>
<protein>
    <submittedName>
        <fullName evidence="1">Uncharacterized protein</fullName>
    </submittedName>
</protein>
<evidence type="ECO:0000313" key="2">
    <source>
        <dbReference type="Proteomes" id="UP001610444"/>
    </source>
</evidence>
<accession>A0ABR4JR06</accession>
<dbReference type="EMBL" id="JBFXLR010000051">
    <property type="protein sequence ID" value="KAL2842467.1"/>
    <property type="molecule type" value="Genomic_DNA"/>
</dbReference>
<evidence type="ECO:0000313" key="1">
    <source>
        <dbReference type="EMBL" id="KAL2842467.1"/>
    </source>
</evidence>
<organism evidence="1 2">
    <name type="scientific">Aspergillus pseudodeflectus</name>
    <dbReference type="NCBI Taxonomy" id="176178"/>
    <lineage>
        <taxon>Eukaryota</taxon>
        <taxon>Fungi</taxon>
        <taxon>Dikarya</taxon>
        <taxon>Ascomycota</taxon>
        <taxon>Pezizomycotina</taxon>
        <taxon>Eurotiomycetes</taxon>
        <taxon>Eurotiomycetidae</taxon>
        <taxon>Eurotiales</taxon>
        <taxon>Aspergillaceae</taxon>
        <taxon>Aspergillus</taxon>
        <taxon>Aspergillus subgen. Nidulantes</taxon>
    </lineage>
</organism>
<dbReference type="GeneID" id="98156529"/>
<keyword evidence="2" id="KW-1185">Reference proteome</keyword>
<comment type="caution">
    <text evidence="1">The sequence shown here is derived from an EMBL/GenBank/DDBJ whole genome shotgun (WGS) entry which is preliminary data.</text>
</comment>